<dbReference type="GO" id="GO:0046872">
    <property type="term" value="F:metal ion binding"/>
    <property type="evidence" value="ECO:0007669"/>
    <property type="project" value="UniProtKB-KW"/>
</dbReference>
<dbReference type="PANTHER" id="PTHR43409:SF7">
    <property type="entry name" value="BLL1977 PROTEIN"/>
    <property type="match status" value="1"/>
</dbReference>
<dbReference type="PROSITE" id="PS51332">
    <property type="entry name" value="B12_BINDING"/>
    <property type="match status" value="1"/>
</dbReference>
<keyword evidence="4" id="KW-0949">S-adenosyl-L-methionine</keyword>
<dbReference type="Gene3D" id="3.40.50.280">
    <property type="entry name" value="Cobalamin-binding domain"/>
    <property type="match status" value="1"/>
</dbReference>
<dbReference type="InterPro" id="IPR006638">
    <property type="entry name" value="Elp3/MiaA/NifB-like_rSAM"/>
</dbReference>
<dbReference type="InterPro" id="IPR007197">
    <property type="entry name" value="rSAM"/>
</dbReference>
<name>A0A2X0K2L8_9ACTN</name>
<proteinExistence type="predicted"/>
<dbReference type="GO" id="GO:0031419">
    <property type="term" value="F:cobalamin binding"/>
    <property type="evidence" value="ECO:0007669"/>
    <property type="project" value="InterPro"/>
</dbReference>
<dbReference type="InterPro" id="IPR023404">
    <property type="entry name" value="rSAM_horseshoe"/>
</dbReference>
<dbReference type="CDD" id="cd02068">
    <property type="entry name" value="radical_SAM_B12_BD"/>
    <property type="match status" value="1"/>
</dbReference>
<evidence type="ECO:0000259" key="8">
    <source>
        <dbReference type="PROSITE" id="PS51332"/>
    </source>
</evidence>
<evidence type="ECO:0000256" key="1">
    <source>
        <dbReference type="ARBA" id="ARBA00001966"/>
    </source>
</evidence>
<dbReference type="InterPro" id="IPR051198">
    <property type="entry name" value="BchE-like"/>
</dbReference>
<dbReference type="Proteomes" id="UP000248889">
    <property type="component" value="Unassembled WGS sequence"/>
</dbReference>
<dbReference type="Pfam" id="PF02310">
    <property type="entry name" value="B12-binding"/>
    <property type="match status" value="1"/>
</dbReference>
<dbReference type="InterPro" id="IPR034466">
    <property type="entry name" value="Methyltransferase_Class_B"/>
</dbReference>
<dbReference type="InterPro" id="IPR006158">
    <property type="entry name" value="Cobalamin-bd"/>
</dbReference>
<comment type="caution">
    <text evidence="10">The sequence shown here is derived from an EMBL/GenBank/DDBJ whole genome shotgun (WGS) entry which is preliminary data.</text>
</comment>
<dbReference type="InterPro" id="IPR036724">
    <property type="entry name" value="Cobalamin-bd_sf"/>
</dbReference>
<organism evidence="10 11">
    <name type="scientific">Streptacidiphilus pinicola</name>
    <dbReference type="NCBI Taxonomy" id="2219663"/>
    <lineage>
        <taxon>Bacteria</taxon>
        <taxon>Bacillati</taxon>
        <taxon>Actinomycetota</taxon>
        <taxon>Actinomycetes</taxon>
        <taxon>Kitasatosporales</taxon>
        <taxon>Streptomycetaceae</taxon>
        <taxon>Streptacidiphilus</taxon>
    </lineage>
</organism>
<dbReference type="SMART" id="SM00729">
    <property type="entry name" value="Elp3"/>
    <property type="match status" value="1"/>
</dbReference>
<keyword evidence="3" id="KW-0808">Transferase</keyword>
<protein>
    <submittedName>
        <fullName evidence="10">Uncharacterized protein</fullName>
    </submittedName>
</protein>
<sequence>MRHEGVCMLHSPADTTVPGTTTAEPAPARLSPCQVALVSAPYDEGPQLVLPLGLMNIAAYAEDKLGERVDVRLYDFAGYEKADLAPMRRLAAHGVEVVAFSVYSSHVPTVIAWAQELRRLLPGVRLIAGGPHATLAWSEFVACYGHIFDAVVAGEGERPFTELLLRHLEGLPFDAPPIPGVGVRTADGTSVLPPVGPTVETDEWVNPFRSKVAVGTTTRLVYNDHVDRRTRSAVALTTSRSCPMKCYFCSIIAMPDKYRSAKPDQLVGWLREAMDEEPFEHAYFMDADFFTSRSRVLAFAGALHEAFPDLTWSTSATVGHLIALEDKLPYLKECGLRFVEMGIEAGSDRELDFLGKKNFGKPATAVQSVQAVSALQRLGLGVGVDYIMFYPHQTLEDLALNLVFLRRADLVDEPNSDHYFTELMLYPGTPLRTFYENLRGKPFDLELLPELDDLYIDGRVLRIRDLFRGEFRARYLERHETLLDRLVTAARQAQPENPARARALRFAEVRLRHVPYRVLEALIRNEGTTSLDSACPWLEEAYATAEALLASARPEPAQLVGAGH</sequence>
<keyword evidence="2" id="KW-0489">Methyltransferase</keyword>
<keyword evidence="6" id="KW-0408">Iron</keyword>
<dbReference type="SFLD" id="SFLDG01082">
    <property type="entry name" value="B12-binding_domain_containing"/>
    <property type="match status" value="1"/>
</dbReference>
<gene>
    <name evidence="10" type="ORF">DN069_30900</name>
</gene>
<evidence type="ECO:0000313" key="11">
    <source>
        <dbReference type="Proteomes" id="UP000248889"/>
    </source>
</evidence>
<keyword evidence="5" id="KW-0479">Metal-binding</keyword>
<dbReference type="PROSITE" id="PS51918">
    <property type="entry name" value="RADICAL_SAM"/>
    <property type="match status" value="1"/>
</dbReference>
<evidence type="ECO:0000256" key="2">
    <source>
        <dbReference type="ARBA" id="ARBA00022603"/>
    </source>
</evidence>
<evidence type="ECO:0000256" key="5">
    <source>
        <dbReference type="ARBA" id="ARBA00022723"/>
    </source>
</evidence>
<dbReference type="SUPFAM" id="SSF52242">
    <property type="entry name" value="Cobalamin (vitamin B12)-binding domain"/>
    <property type="match status" value="1"/>
</dbReference>
<feature type="domain" description="Radical SAM core" evidence="9">
    <location>
        <begin position="228"/>
        <end position="459"/>
    </location>
</feature>
<dbReference type="GO" id="GO:0003824">
    <property type="term" value="F:catalytic activity"/>
    <property type="evidence" value="ECO:0007669"/>
    <property type="project" value="InterPro"/>
</dbReference>
<dbReference type="CDD" id="cd01335">
    <property type="entry name" value="Radical_SAM"/>
    <property type="match status" value="1"/>
</dbReference>
<evidence type="ECO:0000259" key="9">
    <source>
        <dbReference type="PROSITE" id="PS51918"/>
    </source>
</evidence>
<dbReference type="InterPro" id="IPR058240">
    <property type="entry name" value="rSAM_sf"/>
</dbReference>
<dbReference type="Gene3D" id="3.80.30.20">
    <property type="entry name" value="tm_1862 like domain"/>
    <property type="match status" value="1"/>
</dbReference>
<dbReference type="AlphaFoldDB" id="A0A2X0K2L8"/>
<dbReference type="SFLD" id="SFLDG01123">
    <property type="entry name" value="methyltransferase_(Class_B)"/>
    <property type="match status" value="1"/>
</dbReference>
<evidence type="ECO:0000256" key="3">
    <source>
        <dbReference type="ARBA" id="ARBA00022679"/>
    </source>
</evidence>
<dbReference type="EMBL" id="QKYN01000137">
    <property type="protein sequence ID" value="RAG81809.1"/>
    <property type="molecule type" value="Genomic_DNA"/>
</dbReference>
<dbReference type="SUPFAM" id="SSF102114">
    <property type="entry name" value="Radical SAM enzymes"/>
    <property type="match status" value="1"/>
</dbReference>
<accession>A0A2X0K2L8</accession>
<dbReference type="SFLD" id="SFLDS00029">
    <property type="entry name" value="Radical_SAM"/>
    <property type="match status" value="1"/>
</dbReference>
<evidence type="ECO:0000256" key="7">
    <source>
        <dbReference type="ARBA" id="ARBA00023014"/>
    </source>
</evidence>
<dbReference type="GO" id="GO:0005829">
    <property type="term" value="C:cytosol"/>
    <property type="evidence" value="ECO:0007669"/>
    <property type="project" value="TreeGrafter"/>
</dbReference>
<dbReference type="OrthoDB" id="5298546at2"/>
<dbReference type="PANTHER" id="PTHR43409">
    <property type="entry name" value="ANAEROBIC MAGNESIUM-PROTOPORPHYRIN IX MONOMETHYL ESTER CYCLASE-RELATED"/>
    <property type="match status" value="1"/>
</dbReference>
<evidence type="ECO:0000256" key="6">
    <source>
        <dbReference type="ARBA" id="ARBA00023004"/>
    </source>
</evidence>
<feature type="domain" description="B12-binding" evidence="8">
    <location>
        <begin position="33"/>
        <end position="174"/>
    </location>
</feature>
<reference evidence="10 11" key="1">
    <citation type="submission" date="2018-06" db="EMBL/GenBank/DDBJ databases">
        <title>Streptacidiphilus pinicola sp. nov., isolated from pine grove soil.</title>
        <authorList>
            <person name="Roh S.G."/>
            <person name="Park S."/>
            <person name="Kim M.-K."/>
            <person name="Yun B.-R."/>
            <person name="Park J."/>
            <person name="Kim M.J."/>
            <person name="Kim Y.S."/>
            <person name="Kim S.B."/>
        </authorList>
    </citation>
    <scope>NUCLEOTIDE SEQUENCE [LARGE SCALE GENOMIC DNA]</scope>
    <source>
        <strain evidence="10 11">MMS16-CNU450</strain>
    </source>
</reference>
<evidence type="ECO:0000256" key="4">
    <source>
        <dbReference type="ARBA" id="ARBA00022691"/>
    </source>
</evidence>
<dbReference type="Pfam" id="PF04055">
    <property type="entry name" value="Radical_SAM"/>
    <property type="match status" value="1"/>
</dbReference>
<keyword evidence="11" id="KW-1185">Reference proteome</keyword>
<comment type="cofactor">
    <cofactor evidence="1">
        <name>[4Fe-4S] cluster</name>
        <dbReference type="ChEBI" id="CHEBI:49883"/>
    </cofactor>
</comment>
<keyword evidence="7" id="KW-0411">Iron-sulfur</keyword>
<dbReference type="GO" id="GO:0051539">
    <property type="term" value="F:4 iron, 4 sulfur cluster binding"/>
    <property type="evidence" value="ECO:0007669"/>
    <property type="project" value="UniProtKB-KW"/>
</dbReference>
<evidence type="ECO:0000313" key="10">
    <source>
        <dbReference type="EMBL" id="RAG81809.1"/>
    </source>
</evidence>